<dbReference type="SUPFAM" id="SSF53098">
    <property type="entry name" value="Ribonuclease H-like"/>
    <property type="match status" value="1"/>
</dbReference>
<dbReference type="InterPro" id="IPR025724">
    <property type="entry name" value="GAG-pre-integrase_dom"/>
</dbReference>
<reference evidence="3" key="1">
    <citation type="journal article" date="2022" name="Int. J. Mol. Sci.">
        <title>Draft Genome of Tanacetum Coccineum: Genomic Comparison of Closely Related Tanacetum-Family Plants.</title>
        <authorList>
            <person name="Yamashiro T."/>
            <person name="Shiraishi A."/>
            <person name="Nakayama K."/>
            <person name="Satake H."/>
        </authorList>
    </citation>
    <scope>NUCLEOTIDE SEQUENCE</scope>
</reference>
<dbReference type="PANTHER" id="PTHR42648">
    <property type="entry name" value="TRANSPOSASE, PUTATIVE-RELATED"/>
    <property type="match status" value="1"/>
</dbReference>
<dbReference type="InterPro" id="IPR001584">
    <property type="entry name" value="Integrase_cat-core"/>
</dbReference>
<feature type="compositionally biased region" description="Polar residues" evidence="1">
    <location>
        <begin position="287"/>
        <end position="301"/>
    </location>
</feature>
<dbReference type="PANTHER" id="PTHR42648:SF30">
    <property type="entry name" value="RIBONUCLEASE H-LIKE DOMAIN, GAG-PRE-INTEGRASE DOMAIN PROTEIN-RELATED"/>
    <property type="match status" value="1"/>
</dbReference>
<dbReference type="Proteomes" id="UP001151760">
    <property type="component" value="Unassembled WGS sequence"/>
</dbReference>
<name>A0ABQ4XCB0_9ASTR</name>
<dbReference type="PROSITE" id="PS50994">
    <property type="entry name" value="INTEGRASE"/>
    <property type="match status" value="1"/>
</dbReference>
<feature type="region of interest" description="Disordered" evidence="1">
    <location>
        <begin position="258"/>
        <end position="301"/>
    </location>
</feature>
<dbReference type="Gene3D" id="3.30.420.10">
    <property type="entry name" value="Ribonuclease H-like superfamily/Ribonuclease H"/>
    <property type="match status" value="1"/>
</dbReference>
<feature type="domain" description="Integrase catalytic" evidence="2">
    <location>
        <begin position="532"/>
        <end position="625"/>
    </location>
</feature>
<evidence type="ECO:0000313" key="3">
    <source>
        <dbReference type="EMBL" id="GJS62446.1"/>
    </source>
</evidence>
<reference evidence="3" key="2">
    <citation type="submission" date="2022-01" db="EMBL/GenBank/DDBJ databases">
        <authorList>
            <person name="Yamashiro T."/>
            <person name="Shiraishi A."/>
            <person name="Satake H."/>
            <person name="Nakayama K."/>
        </authorList>
    </citation>
    <scope>NUCLEOTIDE SEQUENCE</scope>
</reference>
<dbReference type="InterPro" id="IPR039537">
    <property type="entry name" value="Retrotran_Ty1/copia-like"/>
</dbReference>
<sequence length="625" mass="71556">MKLMQTQKDHSHPILALNVDSLKVYFVVIQNTRSEKEDSNSETASNKLVKECSLNSETKDVHAILNVDQLQKQLDKDEFQEDESMAAFWVVNNQFQKFINSKFTLDYGQSNEQKSTLLITWTRRFKHFRDTLLKTGCGAREVRFDMRYMHWMIIWLTQKASRTDSTVQDGLAARVRNDTDADVADYSDHFMRRANVLENTTSLPCFNIADIQKDQIQEKVVAIAALKNDSSRNVLRTCQVLVQMTWFHNHYLDAAKKKIQERDRNSTTSVPTSARIQTTTDDRKPNPRSNNQTSRSLHVSKSSRVTITAVPKADHSKSSSSFSDSKNFVCSTCHKCVFNAKSDDLYNKNSCNLFVMSTRKFSDMVAEKDDISGESIVKVDPTDDDTEIWSLFTTVQAFDPQCQDVCQFTRDNDVSVEFDAYGFSVKDYQTRRLLLRCDSTGDLYPVTQQPSSQTLVVFLSFSSTTWHRRLGHPGDDVLRRLESRNLISCRKSKLSALCHACQLGKHAKLLFYNSESSVDSVADINKRYVDNQALQCDHGGEYDNTRFHDLFCQNGIQFWFSCPRTSQQNGKSERMLHTINNLIRALLFQAHLPPSYWVEALNLAAHLLNILPSTAINNEIPFTKH</sequence>
<proteinExistence type="predicted"/>
<accession>A0ABQ4XCB0</accession>
<evidence type="ECO:0000256" key="1">
    <source>
        <dbReference type="SAM" id="MobiDB-lite"/>
    </source>
</evidence>
<comment type="caution">
    <text evidence="3">The sequence shown here is derived from an EMBL/GenBank/DDBJ whole genome shotgun (WGS) entry which is preliminary data.</text>
</comment>
<evidence type="ECO:0000259" key="2">
    <source>
        <dbReference type="PROSITE" id="PS50994"/>
    </source>
</evidence>
<dbReference type="InterPro" id="IPR036397">
    <property type="entry name" value="RNaseH_sf"/>
</dbReference>
<evidence type="ECO:0000313" key="4">
    <source>
        <dbReference type="Proteomes" id="UP001151760"/>
    </source>
</evidence>
<keyword evidence="4" id="KW-1185">Reference proteome</keyword>
<gene>
    <name evidence="3" type="ORF">Tco_0657230</name>
</gene>
<feature type="compositionally biased region" description="Polar residues" evidence="1">
    <location>
        <begin position="266"/>
        <end position="279"/>
    </location>
</feature>
<dbReference type="Pfam" id="PF13976">
    <property type="entry name" value="gag_pre-integrs"/>
    <property type="match status" value="1"/>
</dbReference>
<organism evidence="3 4">
    <name type="scientific">Tanacetum coccineum</name>
    <dbReference type="NCBI Taxonomy" id="301880"/>
    <lineage>
        <taxon>Eukaryota</taxon>
        <taxon>Viridiplantae</taxon>
        <taxon>Streptophyta</taxon>
        <taxon>Embryophyta</taxon>
        <taxon>Tracheophyta</taxon>
        <taxon>Spermatophyta</taxon>
        <taxon>Magnoliopsida</taxon>
        <taxon>eudicotyledons</taxon>
        <taxon>Gunneridae</taxon>
        <taxon>Pentapetalae</taxon>
        <taxon>asterids</taxon>
        <taxon>campanulids</taxon>
        <taxon>Asterales</taxon>
        <taxon>Asteraceae</taxon>
        <taxon>Asteroideae</taxon>
        <taxon>Anthemideae</taxon>
        <taxon>Anthemidinae</taxon>
        <taxon>Tanacetum</taxon>
    </lineage>
</organism>
<dbReference type="EMBL" id="BQNB010009361">
    <property type="protein sequence ID" value="GJS62446.1"/>
    <property type="molecule type" value="Genomic_DNA"/>
</dbReference>
<protein>
    <submittedName>
        <fullName evidence="3">Ribonuclease H-like domain-containing protein</fullName>
    </submittedName>
</protein>
<dbReference type="InterPro" id="IPR012337">
    <property type="entry name" value="RNaseH-like_sf"/>
</dbReference>